<sequence length="501" mass="56527">MAVGDPRSIATGSLAPVVCTSCKSRKQKCDKSLPSCSRCKRLLLKCDYPAPALSRQPPNELNRDSNGGSLASPNKPEASREQVLKQDFDILQHESFPDLARMNEIFIKHKGQLVDLADVFLSSCQRWVHIVHPDMFRERCNTIRFEISHDYFALLVSMGMVSRPFLDGSAPDALRLTMYATVKKLFWEMVPLAQPTLCLVQAGLLLSVYEYGQGLLNASYITISACVGMAQILGLCAVQPPPLPQLGTLKPQDEGLQTWWGIMIHERMISLKSGIYIKPLAFYSPDSMENESLEEKLRSIIPQINIDSHYPCFYLQARAAIWLDRVLDVIRSPGTATPEGRIRLQNLDRGLLIFLRLLVQLGMGTCCEAIAIGLKWRFNSNDSFISTKQDKIESSQAIETILNVLTDISTDEVAKKKGGSNEWMLGEIFPYTVDTIYQLVLEMRERKRLAYQTIVDPITDARNASPAFETQVNMLRYILEKQTMRWQISHEFLESLDSIPS</sequence>
<dbReference type="PANTHER" id="PTHR47338">
    <property type="entry name" value="ZN(II)2CYS6 TRANSCRIPTION FACTOR (EUROFUNG)-RELATED"/>
    <property type="match status" value="1"/>
</dbReference>
<dbReference type="CDD" id="cd12148">
    <property type="entry name" value="fungal_TF_MHR"/>
    <property type="match status" value="1"/>
</dbReference>
<dbReference type="GO" id="GO:0003677">
    <property type="term" value="F:DNA binding"/>
    <property type="evidence" value="ECO:0007669"/>
    <property type="project" value="UniProtKB-KW"/>
</dbReference>
<dbReference type="PROSITE" id="PS00463">
    <property type="entry name" value="ZN2_CY6_FUNGAL_1"/>
    <property type="match status" value="1"/>
</dbReference>
<dbReference type="GO" id="GO:0000981">
    <property type="term" value="F:DNA-binding transcription factor activity, RNA polymerase II-specific"/>
    <property type="evidence" value="ECO:0007669"/>
    <property type="project" value="InterPro"/>
</dbReference>
<comment type="subcellular location">
    <subcellularLocation>
        <location evidence="1">Nucleus</location>
    </subcellularLocation>
</comment>
<dbReference type="EMBL" id="CP055898">
    <property type="protein sequence ID" value="QKX54232.1"/>
    <property type="molecule type" value="Genomic_DNA"/>
</dbReference>
<evidence type="ECO:0000256" key="3">
    <source>
        <dbReference type="ARBA" id="ARBA00023015"/>
    </source>
</evidence>
<protein>
    <recommendedName>
        <fullName evidence="8">Zn(2)-C6 fungal-type domain-containing protein</fullName>
    </recommendedName>
</protein>
<dbReference type="Pfam" id="PF00172">
    <property type="entry name" value="Zn_clus"/>
    <property type="match status" value="1"/>
</dbReference>
<feature type="compositionally biased region" description="Polar residues" evidence="7">
    <location>
        <begin position="56"/>
        <end position="72"/>
    </location>
</feature>
<dbReference type="SMART" id="SM00066">
    <property type="entry name" value="GAL4"/>
    <property type="match status" value="1"/>
</dbReference>
<dbReference type="SUPFAM" id="SSF57701">
    <property type="entry name" value="Zn2/Cys6 DNA-binding domain"/>
    <property type="match status" value="1"/>
</dbReference>
<dbReference type="PANTHER" id="PTHR47338:SF20">
    <property type="entry name" value="ZN(II)2CYS6 TRANSCRIPTION FACTOR (EUROFUNG)"/>
    <property type="match status" value="1"/>
</dbReference>
<dbReference type="GO" id="GO:0005634">
    <property type="term" value="C:nucleus"/>
    <property type="evidence" value="ECO:0007669"/>
    <property type="project" value="UniProtKB-SubCell"/>
</dbReference>
<keyword evidence="4" id="KW-0238">DNA-binding</keyword>
<dbReference type="GeneID" id="55988829"/>
<dbReference type="PROSITE" id="PS50048">
    <property type="entry name" value="ZN2_CY6_FUNGAL_2"/>
    <property type="match status" value="1"/>
</dbReference>
<keyword evidence="10" id="KW-1185">Reference proteome</keyword>
<dbReference type="InterPro" id="IPR036864">
    <property type="entry name" value="Zn2-C6_fun-type_DNA-bd_sf"/>
</dbReference>
<dbReference type="OrthoDB" id="270167at2759"/>
<proteinExistence type="predicted"/>
<keyword evidence="5" id="KW-0804">Transcription</keyword>
<keyword evidence="6" id="KW-0539">Nucleus</keyword>
<evidence type="ECO:0000256" key="4">
    <source>
        <dbReference type="ARBA" id="ARBA00023125"/>
    </source>
</evidence>
<dbReference type="Proteomes" id="UP000509510">
    <property type="component" value="Chromosome I"/>
</dbReference>
<dbReference type="KEGG" id="trg:TRUGW13939_01317"/>
<keyword evidence="3" id="KW-0805">Transcription regulation</keyword>
<feature type="domain" description="Zn(2)-C6 fungal-type" evidence="8">
    <location>
        <begin position="18"/>
        <end position="48"/>
    </location>
</feature>
<accession>A0A7H8QKG3</accession>
<evidence type="ECO:0000256" key="2">
    <source>
        <dbReference type="ARBA" id="ARBA00022723"/>
    </source>
</evidence>
<evidence type="ECO:0000256" key="6">
    <source>
        <dbReference type="ARBA" id="ARBA00023242"/>
    </source>
</evidence>
<evidence type="ECO:0000313" key="10">
    <source>
        <dbReference type="Proteomes" id="UP000509510"/>
    </source>
</evidence>
<dbReference type="Gene3D" id="4.10.240.10">
    <property type="entry name" value="Zn(2)-C6 fungal-type DNA-binding domain"/>
    <property type="match status" value="1"/>
</dbReference>
<feature type="region of interest" description="Disordered" evidence="7">
    <location>
        <begin position="55"/>
        <end position="78"/>
    </location>
</feature>
<dbReference type="GO" id="GO:0008270">
    <property type="term" value="F:zinc ion binding"/>
    <property type="evidence" value="ECO:0007669"/>
    <property type="project" value="InterPro"/>
</dbReference>
<name>A0A7H8QKG3_TALRU</name>
<evidence type="ECO:0000256" key="1">
    <source>
        <dbReference type="ARBA" id="ARBA00004123"/>
    </source>
</evidence>
<dbReference type="InterPro" id="IPR001138">
    <property type="entry name" value="Zn2Cys6_DnaBD"/>
</dbReference>
<dbReference type="AlphaFoldDB" id="A0A7H8QKG3"/>
<keyword evidence="2" id="KW-0479">Metal-binding</keyword>
<gene>
    <name evidence="9" type="ORF">TRUGW13939_01317</name>
</gene>
<evidence type="ECO:0000256" key="5">
    <source>
        <dbReference type="ARBA" id="ARBA00023163"/>
    </source>
</evidence>
<reference evidence="10" key="1">
    <citation type="submission" date="2020-06" db="EMBL/GenBank/DDBJ databases">
        <title>A chromosome-scale genome assembly of Talaromyces rugulosus W13939.</title>
        <authorList>
            <person name="Wang B."/>
            <person name="Guo L."/>
            <person name="Ye K."/>
            <person name="Wang L."/>
        </authorList>
    </citation>
    <scope>NUCLEOTIDE SEQUENCE [LARGE SCALE GENOMIC DNA]</scope>
    <source>
        <strain evidence="10">W13939</strain>
    </source>
</reference>
<organism evidence="9 10">
    <name type="scientific">Talaromyces rugulosus</name>
    <name type="common">Penicillium rugulosum</name>
    <dbReference type="NCBI Taxonomy" id="121627"/>
    <lineage>
        <taxon>Eukaryota</taxon>
        <taxon>Fungi</taxon>
        <taxon>Dikarya</taxon>
        <taxon>Ascomycota</taxon>
        <taxon>Pezizomycotina</taxon>
        <taxon>Eurotiomycetes</taxon>
        <taxon>Eurotiomycetidae</taxon>
        <taxon>Eurotiales</taxon>
        <taxon>Trichocomaceae</taxon>
        <taxon>Talaromyces</taxon>
        <taxon>Talaromyces sect. Islandici</taxon>
    </lineage>
</organism>
<dbReference type="RefSeq" id="XP_035340411.1">
    <property type="nucleotide sequence ID" value="XM_035484518.1"/>
</dbReference>
<evidence type="ECO:0000313" key="9">
    <source>
        <dbReference type="EMBL" id="QKX54232.1"/>
    </source>
</evidence>
<evidence type="ECO:0000256" key="7">
    <source>
        <dbReference type="SAM" id="MobiDB-lite"/>
    </source>
</evidence>
<dbReference type="InterPro" id="IPR050815">
    <property type="entry name" value="TF_fung"/>
</dbReference>
<dbReference type="CDD" id="cd00067">
    <property type="entry name" value="GAL4"/>
    <property type="match status" value="1"/>
</dbReference>
<evidence type="ECO:0000259" key="8">
    <source>
        <dbReference type="PROSITE" id="PS50048"/>
    </source>
</evidence>